<keyword evidence="11" id="KW-1185">Reference proteome</keyword>
<dbReference type="PANTHER" id="PTHR10582">
    <property type="entry name" value="TRANSIENT RECEPTOR POTENTIAL ION CHANNEL PROTEIN"/>
    <property type="match status" value="1"/>
</dbReference>
<reference evidence="10 11" key="1">
    <citation type="journal article" date="2017" name="Mol. Biol. Evol.">
        <title>The 4-celled Tetrabaena socialis nuclear genome reveals the essential components for genetic control of cell number at the origin of multicellularity in the volvocine lineage.</title>
        <authorList>
            <person name="Featherston J."/>
            <person name="Arakaki Y."/>
            <person name="Hanschen E.R."/>
            <person name="Ferris P.J."/>
            <person name="Michod R.E."/>
            <person name="Olson B.J.S.C."/>
            <person name="Nozaki H."/>
            <person name="Durand P.M."/>
        </authorList>
    </citation>
    <scope>NUCLEOTIDE SEQUENCE [LARGE SCALE GENOMIC DNA]</scope>
    <source>
        <strain evidence="10 11">NIES-571</strain>
    </source>
</reference>
<dbReference type="Pfam" id="PF12796">
    <property type="entry name" value="Ank_2"/>
    <property type="match status" value="1"/>
</dbReference>
<keyword evidence="5" id="KW-0677">Repeat</keyword>
<evidence type="ECO:0000313" key="11">
    <source>
        <dbReference type="Proteomes" id="UP000236333"/>
    </source>
</evidence>
<evidence type="ECO:0000256" key="2">
    <source>
        <dbReference type="ARBA" id="ARBA00022448"/>
    </source>
</evidence>
<keyword evidence="3" id="KW-0472">Membrane</keyword>
<evidence type="ECO:0000256" key="9">
    <source>
        <dbReference type="PROSITE-ProRule" id="PRU00023"/>
    </source>
</evidence>
<sequence length="278" mass="29553">MSELRGVVSARKAAHNAALTAAKSNVVQQAKLMDSAGTAWHAVKYGNLEMITRLFPSQCNVYNKGPVGENVFHIAMLLNTPSTLAIAKYLVKLYGKTLVNTPYQERKTETDPAGLYEGETALHIAIVNHDFDMVKFLVQNGADVRARAYGSFFQPGSAVYYGEYPLSFAACTGQKDIVSYLKRHGARVNHDRDQCGGRSAARQAQQHAAAVMGSAVAGFGSGGSNCSGGSSGGGSSGGGRSGGGAWRERRFACSGNGRSGGGAWRERWYACSDGVVWR</sequence>
<protein>
    <submittedName>
        <fullName evidence="10">Transient receptor potential cation channel subfamily V member 6</fullName>
    </submittedName>
</protein>
<dbReference type="AlphaFoldDB" id="A0A2J8ABK1"/>
<evidence type="ECO:0000313" key="10">
    <source>
        <dbReference type="EMBL" id="PNH09877.1"/>
    </source>
</evidence>
<evidence type="ECO:0000256" key="6">
    <source>
        <dbReference type="ARBA" id="ARBA00022837"/>
    </source>
</evidence>
<keyword evidence="3" id="KW-1003">Cell membrane</keyword>
<dbReference type="InterPro" id="IPR002110">
    <property type="entry name" value="Ankyrin_rpt"/>
</dbReference>
<organism evidence="10 11">
    <name type="scientific">Tetrabaena socialis</name>
    <dbReference type="NCBI Taxonomy" id="47790"/>
    <lineage>
        <taxon>Eukaryota</taxon>
        <taxon>Viridiplantae</taxon>
        <taxon>Chlorophyta</taxon>
        <taxon>core chlorophytes</taxon>
        <taxon>Chlorophyceae</taxon>
        <taxon>CS clade</taxon>
        <taxon>Chlamydomonadales</taxon>
        <taxon>Tetrabaenaceae</taxon>
        <taxon>Tetrabaena</taxon>
    </lineage>
</organism>
<feature type="repeat" description="ANK" evidence="9">
    <location>
        <begin position="161"/>
        <end position="193"/>
    </location>
</feature>
<dbReference type="PROSITE" id="PS50297">
    <property type="entry name" value="ANK_REP_REGION"/>
    <property type="match status" value="2"/>
</dbReference>
<evidence type="ECO:0000256" key="3">
    <source>
        <dbReference type="ARBA" id="ARBA00022475"/>
    </source>
</evidence>
<keyword evidence="8" id="KW-0407">Ion channel</keyword>
<dbReference type="GO" id="GO:0005216">
    <property type="term" value="F:monoatomic ion channel activity"/>
    <property type="evidence" value="ECO:0007669"/>
    <property type="project" value="InterPro"/>
</dbReference>
<gene>
    <name evidence="10" type="ORF">TSOC_003472</name>
</gene>
<evidence type="ECO:0000256" key="1">
    <source>
        <dbReference type="ARBA" id="ARBA00004651"/>
    </source>
</evidence>
<dbReference type="Proteomes" id="UP000236333">
    <property type="component" value="Unassembled WGS sequence"/>
</dbReference>
<evidence type="ECO:0000256" key="5">
    <source>
        <dbReference type="ARBA" id="ARBA00022737"/>
    </source>
</evidence>
<keyword evidence="2" id="KW-0813">Transport</keyword>
<evidence type="ECO:0000256" key="8">
    <source>
        <dbReference type="ARBA" id="ARBA00023303"/>
    </source>
</evidence>
<comment type="caution">
    <text evidence="10">The sequence shown here is derived from an EMBL/GenBank/DDBJ whole genome shotgun (WGS) entry which is preliminary data.</text>
</comment>
<proteinExistence type="predicted"/>
<dbReference type="GO" id="GO:0098703">
    <property type="term" value="P:calcium ion import across plasma membrane"/>
    <property type="evidence" value="ECO:0007669"/>
    <property type="project" value="TreeGrafter"/>
</dbReference>
<dbReference type="InterPro" id="IPR036770">
    <property type="entry name" value="Ankyrin_rpt-contain_sf"/>
</dbReference>
<dbReference type="SUPFAM" id="SSF48403">
    <property type="entry name" value="Ankyrin repeat"/>
    <property type="match status" value="1"/>
</dbReference>
<dbReference type="InterPro" id="IPR024862">
    <property type="entry name" value="TRPV"/>
</dbReference>
<dbReference type="GO" id="GO:0005886">
    <property type="term" value="C:plasma membrane"/>
    <property type="evidence" value="ECO:0007669"/>
    <property type="project" value="UniProtKB-SubCell"/>
</dbReference>
<feature type="repeat" description="ANK" evidence="9">
    <location>
        <begin position="117"/>
        <end position="149"/>
    </location>
</feature>
<dbReference type="SMART" id="SM00248">
    <property type="entry name" value="ANK"/>
    <property type="match status" value="2"/>
</dbReference>
<keyword evidence="10" id="KW-0675">Receptor</keyword>
<keyword evidence="6" id="KW-0106">Calcium</keyword>
<keyword evidence="4" id="KW-0109">Calcium transport</keyword>
<dbReference type="Gene3D" id="1.25.40.20">
    <property type="entry name" value="Ankyrin repeat-containing domain"/>
    <property type="match status" value="1"/>
</dbReference>
<accession>A0A2J8ABK1</accession>
<dbReference type="PANTHER" id="PTHR10582:SF2">
    <property type="entry name" value="INACTIVE"/>
    <property type="match status" value="1"/>
</dbReference>
<keyword evidence="9" id="KW-0040">ANK repeat</keyword>
<keyword evidence="7" id="KW-0406">Ion transport</keyword>
<comment type="subcellular location">
    <subcellularLocation>
        <location evidence="1">Cell membrane</location>
        <topology evidence="1">Multi-pass membrane protein</topology>
    </subcellularLocation>
</comment>
<name>A0A2J8ABK1_9CHLO</name>
<dbReference type="EMBL" id="PGGS01000075">
    <property type="protein sequence ID" value="PNH09877.1"/>
    <property type="molecule type" value="Genomic_DNA"/>
</dbReference>
<dbReference type="PROSITE" id="PS50088">
    <property type="entry name" value="ANK_REPEAT"/>
    <property type="match status" value="2"/>
</dbReference>
<dbReference type="OrthoDB" id="7729168at2759"/>
<evidence type="ECO:0000256" key="4">
    <source>
        <dbReference type="ARBA" id="ARBA00022568"/>
    </source>
</evidence>
<evidence type="ECO:0000256" key="7">
    <source>
        <dbReference type="ARBA" id="ARBA00023065"/>
    </source>
</evidence>
<dbReference type="Pfam" id="PF00023">
    <property type="entry name" value="Ank"/>
    <property type="match status" value="1"/>
</dbReference>